<accession>A0A0X3PST9</accession>
<feature type="transmembrane region" description="Helical" evidence="2">
    <location>
        <begin position="6"/>
        <end position="32"/>
    </location>
</feature>
<keyword evidence="2" id="KW-1133">Transmembrane helix</keyword>
<evidence type="ECO:0000256" key="1">
    <source>
        <dbReference type="SAM" id="MobiDB-lite"/>
    </source>
</evidence>
<evidence type="ECO:0000313" key="3">
    <source>
        <dbReference type="EMBL" id="JAP54834.1"/>
    </source>
</evidence>
<name>A0A0X3PST9_SCHSO</name>
<dbReference type="EMBL" id="GEEE01008391">
    <property type="protein sequence ID" value="JAP54834.1"/>
    <property type="molecule type" value="Transcribed_RNA"/>
</dbReference>
<reference evidence="3" key="1">
    <citation type="submission" date="2016-01" db="EMBL/GenBank/DDBJ databases">
        <title>Reference transcriptome for the parasite Schistocephalus solidus: insights into the molecular evolution of parasitism.</title>
        <authorList>
            <person name="Hebert F.O."/>
            <person name="Grambauer S."/>
            <person name="Barber I."/>
            <person name="Landry C.R."/>
            <person name="Aubin-Horth N."/>
        </authorList>
    </citation>
    <scope>NUCLEOTIDE SEQUENCE</scope>
</reference>
<keyword evidence="2" id="KW-0472">Membrane</keyword>
<feature type="region of interest" description="Disordered" evidence="1">
    <location>
        <begin position="212"/>
        <end position="232"/>
    </location>
</feature>
<keyword evidence="2" id="KW-0812">Transmembrane</keyword>
<protein>
    <submittedName>
        <fullName evidence="3">Uncharacterized protein</fullName>
    </submittedName>
</protein>
<evidence type="ECO:0000256" key="2">
    <source>
        <dbReference type="SAM" id="Phobius"/>
    </source>
</evidence>
<sequence>MYPEEFILATSSFCLSGIIVVLFTALLILIIIKIRSANIFTPLYEVPNPRLSLQSKNVNATSDLISLNSILELLPVESYPYVMNKFVSRKLLDPTCLGIILFRGLIPNRGPIFFITDLFELGCMNRCFIDTVDLNERKVILLRHSHSSLFEGDLQGISIEWRFAKNLSGPRKAQFQIDLGYDQRSITLWAVSTGIRCTRCGSKWFSFGNFDESSSDSSLQSDGSIGSPTPLN</sequence>
<gene>
    <name evidence="3" type="ORF">TR113713</name>
</gene>
<organism evidence="3">
    <name type="scientific">Schistocephalus solidus</name>
    <name type="common">Tapeworm</name>
    <dbReference type="NCBI Taxonomy" id="70667"/>
    <lineage>
        <taxon>Eukaryota</taxon>
        <taxon>Metazoa</taxon>
        <taxon>Spiralia</taxon>
        <taxon>Lophotrochozoa</taxon>
        <taxon>Platyhelminthes</taxon>
        <taxon>Cestoda</taxon>
        <taxon>Eucestoda</taxon>
        <taxon>Diphyllobothriidea</taxon>
        <taxon>Diphyllobothriidae</taxon>
        <taxon>Schistocephalus</taxon>
    </lineage>
</organism>
<proteinExistence type="predicted"/>
<dbReference type="AlphaFoldDB" id="A0A0X3PST9"/>